<dbReference type="PANTHER" id="PTHR39560">
    <property type="entry name" value="PROTEIN ADENYLYLTRANSFERASE FIC-RELATED"/>
    <property type="match status" value="1"/>
</dbReference>
<name>A0A1S8CR04_9GAMM</name>
<evidence type="ECO:0000256" key="7">
    <source>
        <dbReference type="ARBA" id="ARBA00048696"/>
    </source>
</evidence>
<gene>
    <name evidence="9" type="ORF">BKE30_13430</name>
</gene>
<dbReference type="InterPro" id="IPR003812">
    <property type="entry name" value="Fido"/>
</dbReference>
<evidence type="ECO:0000256" key="6">
    <source>
        <dbReference type="ARBA" id="ARBA00047939"/>
    </source>
</evidence>
<accession>A0A1S8CR04</accession>
<comment type="catalytic activity">
    <reaction evidence="7">
        <text>L-tyrosyl-[protein] + ATP = O-(5'-adenylyl)-L-tyrosyl-[protein] + diphosphate</text>
        <dbReference type="Rhea" id="RHEA:54288"/>
        <dbReference type="Rhea" id="RHEA-COMP:10136"/>
        <dbReference type="Rhea" id="RHEA-COMP:13846"/>
        <dbReference type="ChEBI" id="CHEBI:30616"/>
        <dbReference type="ChEBI" id="CHEBI:33019"/>
        <dbReference type="ChEBI" id="CHEBI:46858"/>
        <dbReference type="ChEBI" id="CHEBI:83624"/>
        <dbReference type="EC" id="2.7.7.108"/>
    </reaction>
</comment>
<sequence length="210" mass="24044">MSVLDDHYYATGYSTDNDPYVYENGVLINLYGIQDTASLNEIESTYSALNLRELSLNPPEPRFTQQYHIALHHLIFKEVYPWAGELRVVDICKASTTFMENEKIADSLEQLFLRLNAVNDCKGMSHAEFSDFIGIFLSQLNFIHPFREGNGRTQRFLISEIARNADFYMDWNTVSPETMNNACIDGIAGQYRKAQRLILLNSRPESLLGN</sequence>
<evidence type="ECO:0000256" key="3">
    <source>
        <dbReference type="ARBA" id="ARBA00022741"/>
    </source>
</evidence>
<comment type="caution">
    <text evidence="9">The sequence shown here is derived from an EMBL/GenBank/DDBJ whole genome shotgun (WGS) entry which is preliminary data.</text>
</comment>
<dbReference type="PROSITE" id="PS51459">
    <property type="entry name" value="FIDO"/>
    <property type="match status" value="1"/>
</dbReference>
<dbReference type="Pfam" id="PF02661">
    <property type="entry name" value="Fic"/>
    <property type="match status" value="1"/>
</dbReference>
<feature type="domain" description="Fido" evidence="8">
    <location>
        <begin position="63"/>
        <end position="203"/>
    </location>
</feature>
<evidence type="ECO:0000256" key="1">
    <source>
        <dbReference type="ARBA" id="ARBA00022679"/>
    </source>
</evidence>
<dbReference type="OrthoDB" id="9807853at2"/>
<dbReference type="GO" id="GO:0005524">
    <property type="term" value="F:ATP binding"/>
    <property type="evidence" value="ECO:0007669"/>
    <property type="project" value="UniProtKB-KW"/>
</dbReference>
<organism evidence="9 10">
    <name type="scientific">Alkanindiges hydrocarboniclasticus</name>
    <dbReference type="NCBI Taxonomy" id="1907941"/>
    <lineage>
        <taxon>Bacteria</taxon>
        <taxon>Pseudomonadati</taxon>
        <taxon>Pseudomonadota</taxon>
        <taxon>Gammaproteobacteria</taxon>
        <taxon>Moraxellales</taxon>
        <taxon>Moraxellaceae</taxon>
        <taxon>Alkanindiges</taxon>
    </lineage>
</organism>
<dbReference type="InterPro" id="IPR036597">
    <property type="entry name" value="Fido-like_dom_sf"/>
</dbReference>
<keyword evidence="3" id="KW-0547">Nucleotide-binding</keyword>
<evidence type="ECO:0000256" key="5">
    <source>
        <dbReference type="ARBA" id="ARBA00034531"/>
    </source>
</evidence>
<keyword evidence="4" id="KW-0067">ATP-binding</keyword>
<dbReference type="STRING" id="1907941.BKE30_13430"/>
<dbReference type="GO" id="GO:0070733">
    <property type="term" value="F:AMPylase activity"/>
    <property type="evidence" value="ECO:0007669"/>
    <property type="project" value="UniProtKB-EC"/>
</dbReference>
<evidence type="ECO:0000256" key="2">
    <source>
        <dbReference type="ARBA" id="ARBA00022695"/>
    </source>
</evidence>
<evidence type="ECO:0000256" key="4">
    <source>
        <dbReference type="ARBA" id="ARBA00022840"/>
    </source>
</evidence>
<dbReference type="EMBL" id="MLCN01000040">
    <property type="protein sequence ID" value="ONG37947.1"/>
    <property type="molecule type" value="Genomic_DNA"/>
</dbReference>
<dbReference type="Proteomes" id="UP000192132">
    <property type="component" value="Unassembled WGS sequence"/>
</dbReference>
<reference evidence="9 10" key="1">
    <citation type="submission" date="2016-10" db="EMBL/GenBank/DDBJ databases">
        <title>Draft Genome sequence of Alkanindiges sp. strain H1.</title>
        <authorList>
            <person name="Subhash Y."/>
            <person name="Lee S."/>
        </authorList>
    </citation>
    <scope>NUCLEOTIDE SEQUENCE [LARGE SCALE GENOMIC DNA]</scope>
    <source>
        <strain evidence="9 10">H1</strain>
    </source>
</reference>
<dbReference type="SUPFAM" id="SSF140931">
    <property type="entry name" value="Fic-like"/>
    <property type="match status" value="1"/>
</dbReference>
<comment type="catalytic activity">
    <reaction evidence="6">
        <text>L-threonyl-[protein] + ATP = 3-O-(5'-adenylyl)-L-threonyl-[protein] + diphosphate</text>
        <dbReference type="Rhea" id="RHEA:54292"/>
        <dbReference type="Rhea" id="RHEA-COMP:11060"/>
        <dbReference type="Rhea" id="RHEA-COMP:13847"/>
        <dbReference type="ChEBI" id="CHEBI:30013"/>
        <dbReference type="ChEBI" id="CHEBI:30616"/>
        <dbReference type="ChEBI" id="CHEBI:33019"/>
        <dbReference type="ChEBI" id="CHEBI:138113"/>
        <dbReference type="EC" id="2.7.7.108"/>
    </reaction>
</comment>
<protein>
    <recommendedName>
        <fullName evidence="5">protein adenylyltransferase</fullName>
        <ecNumber evidence="5">2.7.7.108</ecNumber>
    </recommendedName>
</protein>
<dbReference type="Gene3D" id="1.10.3290.10">
    <property type="entry name" value="Fido-like domain"/>
    <property type="match status" value="1"/>
</dbReference>
<evidence type="ECO:0000313" key="10">
    <source>
        <dbReference type="Proteomes" id="UP000192132"/>
    </source>
</evidence>
<keyword evidence="1" id="KW-0808">Transferase</keyword>
<evidence type="ECO:0000313" key="9">
    <source>
        <dbReference type="EMBL" id="ONG37947.1"/>
    </source>
</evidence>
<dbReference type="EC" id="2.7.7.108" evidence="5"/>
<evidence type="ECO:0000259" key="8">
    <source>
        <dbReference type="PROSITE" id="PS51459"/>
    </source>
</evidence>
<dbReference type="PANTHER" id="PTHR39560:SF1">
    <property type="entry name" value="PROTEIN ADENYLYLTRANSFERASE FIC-RELATED"/>
    <property type="match status" value="1"/>
</dbReference>
<proteinExistence type="predicted"/>
<keyword evidence="2" id="KW-0548">Nucleotidyltransferase</keyword>
<dbReference type="RefSeq" id="WP_076879110.1">
    <property type="nucleotide sequence ID" value="NZ_MLCN01000040.1"/>
</dbReference>
<dbReference type="GO" id="GO:0051302">
    <property type="term" value="P:regulation of cell division"/>
    <property type="evidence" value="ECO:0007669"/>
    <property type="project" value="TreeGrafter"/>
</dbReference>
<keyword evidence="10" id="KW-1185">Reference proteome</keyword>
<dbReference type="AlphaFoldDB" id="A0A1S8CR04"/>